<keyword evidence="3 6" id="KW-0560">Oxidoreductase</keyword>
<dbReference type="GO" id="GO:0046872">
    <property type="term" value="F:metal ion binding"/>
    <property type="evidence" value="ECO:0007669"/>
    <property type="project" value="UniProtKB-KW"/>
</dbReference>
<dbReference type="GeneID" id="93734020"/>
<reference evidence="7 8" key="1">
    <citation type="journal article" date="2010" name="Genome Biol. Evol.">
        <title>The sequence of a 1.8-mb bacterial linear plasmid reveals a rich evolutionary reservoir of secondary metabolic pathways.</title>
        <authorList>
            <person name="Medema M.H."/>
            <person name="Trefzer A."/>
            <person name="Kovalchuk A."/>
            <person name="van den Berg M."/>
            <person name="Mueller U."/>
            <person name="Heijne W."/>
            <person name="Wu L."/>
            <person name="Alam M.T."/>
            <person name="Ronning C.M."/>
            <person name="Nierman W.C."/>
            <person name="Bovenberg R.A.L."/>
            <person name="Breitling R."/>
            <person name="Takano E."/>
        </authorList>
    </citation>
    <scope>NUCLEOTIDE SEQUENCE [LARGE SCALE GENOMIC DNA]</scope>
    <source>
        <strain evidence="8">ATCC 27064 / DSM 738 / JCM 4710 / NBRC 13307 / NCIMB 12785 / NRRL 3585 / VKM Ac-602</strain>
        <plasmid evidence="7">pSCL4</plasmid>
    </source>
</reference>
<dbReference type="OrthoDB" id="6636843at2"/>
<dbReference type="GO" id="GO:0016121">
    <property type="term" value="P:carotene catabolic process"/>
    <property type="evidence" value="ECO:0007669"/>
    <property type="project" value="TreeGrafter"/>
</dbReference>
<proteinExistence type="inferred from homology"/>
<evidence type="ECO:0000313" key="8">
    <source>
        <dbReference type="Proteomes" id="UP000002357"/>
    </source>
</evidence>
<evidence type="ECO:0000256" key="3">
    <source>
        <dbReference type="ARBA" id="ARBA00023002"/>
    </source>
</evidence>
<comment type="similarity">
    <text evidence="1 6">Belongs to the carotenoid oxygenase family.</text>
</comment>
<dbReference type="EC" id="1.13.11.-" evidence="6"/>
<dbReference type="KEGG" id="sclf:BB341_28785"/>
<accession>B5GMA0</accession>
<dbReference type="Proteomes" id="UP000002357">
    <property type="component" value="Plasmid pSCL4"/>
</dbReference>
<feature type="binding site" evidence="5">
    <location>
        <position position="477"/>
    </location>
    <ligand>
        <name>Fe cation</name>
        <dbReference type="ChEBI" id="CHEBI:24875"/>
        <note>catalytic</note>
    </ligand>
</feature>
<dbReference type="InterPro" id="IPR004294">
    <property type="entry name" value="Carotenoid_Oase"/>
</dbReference>
<dbReference type="PANTHER" id="PTHR10543:SF89">
    <property type="entry name" value="CAROTENOID 9,10(9',10')-CLEAVAGE DIOXYGENASE 1"/>
    <property type="match status" value="1"/>
</dbReference>
<dbReference type="PANTHER" id="PTHR10543">
    <property type="entry name" value="BETA-CAROTENE DIOXYGENASE"/>
    <property type="match status" value="1"/>
</dbReference>
<evidence type="ECO:0000256" key="2">
    <source>
        <dbReference type="ARBA" id="ARBA00022723"/>
    </source>
</evidence>
<keyword evidence="4 5" id="KW-0408">Iron</keyword>
<keyword evidence="8" id="KW-1185">Reference proteome</keyword>
<dbReference type="eggNOG" id="COG3670">
    <property type="taxonomic scope" value="Bacteria"/>
</dbReference>
<evidence type="ECO:0000256" key="1">
    <source>
        <dbReference type="ARBA" id="ARBA00006787"/>
    </source>
</evidence>
<keyword evidence="6" id="KW-0223">Dioxygenase</keyword>
<keyword evidence="2 5" id="KW-0479">Metal-binding</keyword>
<evidence type="ECO:0000256" key="4">
    <source>
        <dbReference type="ARBA" id="ARBA00023004"/>
    </source>
</evidence>
<feature type="binding site" evidence="5">
    <location>
        <position position="308"/>
    </location>
    <ligand>
        <name>Fe cation</name>
        <dbReference type="ChEBI" id="CHEBI:24875"/>
        <note>catalytic</note>
    </ligand>
</feature>
<dbReference type="AlphaFoldDB" id="B5GMA0"/>
<dbReference type="GO" id="GO:0010436">
    <property type="term" value="F:carotenoid dioxygenase activity"/>
    <property type="evidence" value="ECO:0007669"/>
    <property type="project" value="TreeGrafter"/>
</dbReference>
<evidence type="ECO:0000256" key="5">
    <source>
        <dbReference type="PIRSR" id="PIRSR604294-1"/>
    </source>
</evidence>
<evidence type="ECO:0000256" key="6">
    <source>
        <dbReference type="RuleBase" id="RU364048"/>
    </source>
</evidence>
<dbReference type="Pfam" id="PF03055">
    <property type="entry name" value="RPE65"/>
    <property type="match status" value="1"/>
</dbReference>
<evidence type="ECO:0000313" key="7">
    <source>
        <dbReference type="EMBL" id="EFG04408.2"/>
    </source>
</evidence>
<sequence>MGNEYVEGNYAPVRTEHTVTELKATGRIPEYLDGRYVRNGPNPIADVDPDAYHWFMGDGMVHGVRIRDGRAEWYRNRWVRTSRMRMAAGEISRPPNHRAGVELYGANTNVIRHAGHDLALVEGGIASYELDHELDTMGPWDFGGTLPGGYTAHPKADPVTGELHAVTHYFGQGNRVRYSVIGTDGRARRTVDIQVPGMPMMHDFSLTEKYVVLYDLPVTFDARQAARIAVPRPLRPLRPAAALVLSALVGRVRVPDPIAAMVGARMRANENLPFRWNPRHQARIGLMPREGGSSDVRWFEVEPCYVFHTLNAHDAGDTVVLDVVRHPRMFVKDLHGPNEGTAALHRWTVHPAAGKVVEARLDDRPQEFPRVDDRVVGRPHRYGYAMGALTGAIPTDAVLKHDLRAGTVTSRALGRGKEAGEFVFVPSRPDAAEDEGVLMGFVYDATTGHSDLVLLDAATLETVATVGLPVRVPHGFHGNWLATGS</sequence>
<keyword evidence="7" id="KW-0614">Plasmid</keyword>
<protein>
    <recommendedName>
        <fullName evidence="6">Dioxygenase</fullName>
        <ecNumber evidence="6">1.13.11.-</ecNumber>
    </recommendedName>
</protein>
<feature type="binding site" evidence="5">
    <location>
        <position position="202"/>
    </location>
    <ligand>
        <name>Fe cation</name>
        <dbReference type="ChEBI" id="CHEBI:24875"/>
        <note>catalytic</note>
    </ligand>
</feature>
<dbReference type="EMBL" id="CM000914">
    <property type="protein sequence ID" value="EFG04408.2"/>
    <property type="molecule type" value="Genomic_DNA"/>
</dbReference>
<feature type="binding site" evidence="5">
    <location>
        <position position="153"/>
    </location>
    <ligand>
        <name>Fe cation</name>
        <dbReference type="ChEBI" id="CHEBI:24875"/>
        <note>catalytic</note>
    </ligand>
</feature>
<comment type="cofactor">
    <cofactor evidence="5 6">
        <name>Fe(2+)</name>
        <dbReference type="ChEBI" id="CHEBI:29033"/>
    </cofactor>
    <text evidence="5 6">Binds 1 Fe(2+) ion per subunit.</text>
</comment>
<geneLocation type="plasmid" evidence="7 8">
    <name>pSCL4</name>
</geneLocation>
<name>B5GMA0_STRCL</name>
<organism evidence="7 8">
    <name type="scientific">Streptomyces clavuligerus</name>
    <dbReference type="NCBI Taxonomy" id="1901"/>
    <lineage>
        <taxon>Bacteria</taxon>
        <taxon>Bacillati</taxon>
        <taxon>Actinomycetota</taxon>
        <taxon>Actinomycetes</taxon>
        <taxon>Kitasatosporales</taxon>
        <taxon>Streptomycetaceae</taxon>
        <taxon>Streptomyces</taxon>
    </lineage>
</organism>
<gene>
    <name evidence="7" type="ORF">SCLAV_p0921</name>
</gene>
<dbReference type="RefSeq" id="WP_003952856.1">
    <property type="nucleotide sequence ID" value="NZ_CM000914.1"/>
</dbReference>